<dbReference type="CDD" id="cd07516">
    <property type="entry name" value="HAD_Pase"/>
    <property type="match status" value="1"/>
</dbReference>
<dbReference type="NCBIfam" id="TIGR00099">
    <property type="entry name" value="Cof-subfamily"/>
    <property type="match status" value="1"/>
</dbReference>
<dbReference type="STRING" id="641691.SAMN05421636_103170"/>
<dbReference type="Pfam" id="PF08282">
    <property type="entry name" value="Hydrolase_3"/>
    <property type="match status" value="1"/>
</dbReference>
<dbReference type="PROSITE" id="PS01228">
    <property type="entry name" value="COF_1"/>
    <property type="match status" value="1"/>
</dbReference>
<proteinExistence type="predicted"/>
<dbReference type="PANTHER" id="PTHR10000">
    <property type="entry name" value="PHOSPHOSERINE PHOSPHATASE"/>
    <property type="match status" value="1"/>
</dbReference>
<evidence type="ECO:0000313" key="2">
    <source>
        <dbReference type="Proteomes" id="UP000199109"/>
    </source>
</evidence>
<dbReference type="EMBL" id="FNAO01000003">
    <property type="protein sequence ID" value="SDE08024.1"/>
    <property type="molecule type" value="Genomic_DNA"/>
</dbReference>
<dbReference type="AlphaFoldDB" id="A0A1G6ZZC3"/>
<dbReference type="InterPro" id="IPR023214">
    <property type="entry name" value="HAD_sf"/>
</dbReference>
<dbReference type="Gene3D" id="3.30.1240.10">
    <property type="match status" value="1"/>
</dbReference>
<dbReference type="InterPro" id="IPR006379">
    <property type="entry name" value="HAD-SF_hydro_IIB"/>
</dbReference>
<dbReference type="Gene3D" id="3.40.50.1000">
    <property type="entry name" value="HAD superfamily/HAD-like"/>
    <property type="match status" value="1"/>
</dbReference>
<dbReference type="SUPFAM" id="SSF56784">
    <property type="entry name" value="HAD-like"/>
    <property type="match status" value="1"/>
</dbReference>
<reference evidence="1 2" key="1">
    <citation type="submission" date="2016-10" db="EMBL/GenBank/DDBJ databases">
        <authorList>
            <person name="de Groot N.N."/>
        </authorList>
    </citation>
    <scope>NUCLEOTIDE SEQUENCE [LARGE SCALE GENOMIC DNA]</scope>
    <source>
        <strain evidence="1 2">DSM 23421</strain>
    </source>
</reference>
<gene>
    <name evidence="1" type="ORF">SAMN05421636_103170</name>
</gene>
<dbReference type="GO" id="GO:0005829">
    <property type="term" value="C:cytosol"/>
    <property type="evidence" value="ECO:0007669"/>
    <property type="project" value="TreeGrafter"/>
</dbReference>
<dbReference type="GO" id="GO:0000287">
    <property type="term" value="F:magnesium ion binding"/>
    <property type="evidence" value="ECO:0007669"/>
    <property type="project" value="TreeGrafter"/>
</dbReference>
<dbReference type="PANTHER" id="PTHR10000:SF8">
    <property type="entry name" value="HAD SUPERFAMILY HYDROLASE-LIKE, TYPE 3"/>
    <property type="match status" value="1"/>
</dbReference>
<dbReference type="NCBIfam" id="TIGR01484">
    <property type="entry name" value="HAD-SF-IIB"/>
    <property type="match status" value="1"/>
</dbReference>
<dbReference type="SFLD" id="SFLDG01140">
    <property type="entry name" value="C2.B:_Phosphomannomutase_and_P"/>
    <property type="match status" value="1"/>
</dbReference>
<sequence length="276" mass="31297">MTFGQNSDSMKYKILCSDLDGTLLSSKSDVSDFAISELERIRDKTQIILVSARMPRAMVYLQRRLGILDQPIVCYNGALVMHGTIEISSTVIEMQHLSEIHNLAQLHFTKLGLYYADEWFVEENTARVRKEIRYTQSTPIFRATSDTLKDWEDREIGAHKVMLMGTKVTSDILYPLLEKQFGDDLHLYRSNDTLIEIAPKSVSKLTAIKNLLKKDESLSDVIAFGDNYNDIEMLEHCGYGVAVGNAREEVKAIADNTTLPHYEDGVAQFIKEHLEG</sequence>
<dbReference type="SFLD" id="SFLDS00003">
    <property type="entry name" value="Haloacid_Dehalogenase"/>
    <property type="match status" value="1"/>
</dbReference>
<evidence type="ECO:0000313" key="1">
    <source>
        <dbReference type="EMBL" id="SDE08024.1"/>
    </source>
</evidence>
<accession>A0A1G6ZZC3</accession>
<organism evidence="1 2">
    <name type="scientific">Pricia antarctica</name>
    <dbReference type="NCBI Taxonomy" id="641691"/>
    <lineage>
        <taxon>Bacteria</taxon>
        <taxon>Pseudomonadati</taxon>
        <taxon>Bacteroidota</taxon>
        <taxon>Flavobacteriia</taxon>
        <taxon>Flavobacteriales</taxon>
        <taxon>Flavobacteriaceae</taxon>
        <taxon>Pricia</taxon>
    </lineage>
</organism>
<dbReference type="InterPro" id="IPR036412">
    <property type="entry name" value="HAD-like_sf"/>
</dbReference>
<dbReference type="GO" id="GO:0016791">
    <property type="term" value="F:phosphatase activity"/>
    <property type="evidence" value="ECO:0007669"/>
    <property type="project" value="TreeGrafter"/>
</dbReference>
<keyword evidence="2" id="KW-1185">Reference proteome</keyword>
<name>A0A1G6ZZC3_9FLAO</name>
<dbReference type="Proteomes" id="UP000199109">
    <property type="component" value="Unassembled WGS sequence"/>
</dbReference>
<evidence type="ECO:0008006" key="3">
    <source>
        <dbReference type="Google" id="ProtNLM"/>
    </source>
</evidence>
<dbReference type="InterPro" id="IPR000150">
    <property type="entry name" value="Cof"/>
</dbReference>
<protein>
    <recommendedName>
        <fullName evidence="3">Cof subfamily of IIB subfamily of haloacid dehalogenase superfamily/HAD-superfamily hydrolase, subfamily IIB</fullName>
    </recommendedName>
</protein>